<dbReference type="Proteomes" id="UP000814140">
    <property type="component" value="Unassembled WGS sequence"/>
</dbReference>
<accession>A0ACB8SSY4</accession>
<reference evidence="1" key="1">
    <citation type="submission" date="2021-03" db="EMBL/GenBank/DDBJ databases">
        <authorList>
            <consortium name="DOE Joint Genome Institute"/>
            <person name="Ahrendt S."/>
            <person name="Looney B.P."/>
            <person name="Miyauchi S."/>
            <person name="Morin E."/>
            <person name="Drula E."/>
            <person name="Courty P.E."/>
            <person name="Chicoki N."/>
            <person name="Fauchery L."/>
            <person name="Kohler A."/>
            <person name="Kuo A."/>
            <person name="Labutti K."/>
            <person name="Pangilinan J."/>
            <person name="Lipzen A."/>
            <person name="Riley R."/>
            <person name="Andreopoulos W."/>
            <person name="He G."/>
            <person name="Johnson J."/>
            <person name="Barry K.W."/>
            <person name="Grigoriev I.V."/>
            <person name="Nagy L."/>
            <person name="Hibbett D."/>
            <person name="Henrissat B."/>
            <person name="Matheny P.B."/>
            <person name="Labbe J."/>
            <person name="Martin F."/>
        </authorList>
    </citation>
    <scope>NUCLEOTIDE SEQUENCE</scope>
    <source>
        <strain evidence="1">HHB10654</strain>
    </source>
</reference>
<comment type="caution">
    <text evidence="1">The sequence shown here is derived from an EMBL/GenBank/DDBJ whole genome shotgun (WGS) entry which is preliminary data.</text>
</comment>
<organism evidence="1 2">
    <name type="scientific">Artomyces pyxidatus</name>
    <dbReference type="NCBI Taxonomy" id="48021"/>
    <lineage>
        <taxon>Eukaryota</taxon>
        <taxon>Fungi</taxon>
        <taxon>Dikarya</taxon>
        <taxon>Basidiomycota</taxon>
        <taxon>Agaricomycotina</taxon>
        <taxon>Agaricomycetes</taxon>
        <taxon>Russulales</taxon>
        <taxon>Auriscalpiaceae</taxon>
        <taxon>Artomyces</taxon>
    </lineage>
</organism>
<name>A0ACB8SSY4_9AGAM</name>
<reference evidence="1" key="2">
    <citation type="journal article" date="2022" name="New Phytol.">
        <title>Evolutionary transition to the ectomycorrhizal habit in the genomes of a hyperdiverse lineage of mushroom-forming fungi.</title>
        <authorList>
            <person name="Looney B."/>
            <person name="Miyauchi S."/>
            <person name="Morin E."/>
            <person name="Drula E."/>
            <person name="Courty P.E."/>
            <person name="Kohler A."/>
            <person name="Kuo A."/>
            <person name="LaButti K."/>
            <person name="Pangilinan J."/>
            <person name="Lipzen A."/>
            <person name="Riley R."/>
            <person name="Andreopoulos W."/>
            <person name="He G."/>
            <person name="Johnson J."/>
            <person name="Nolan M."/>
            <person name="Tritt A."/>
            <person name="Barry K.W."/>
            <person name="Grigoriev I.V."/>
            <person name="Nagy L.G."/>
            <person name="Hibbett D."/>
            <person name="Henrissat B."/>
            <person name="Matheny P.B."/>
            <person name="Labbe J."/>
            <person name="Martin F.M."/>
        </authorList>
    </citation>
    <scope>NUCLEOTIDE SEQUENCE</scope>
    <source>
        <strain evidence="1">HHB10654</strain>
    </source>
</reference>
<keyword evidence="2" id="KW-1185">Reference proteome</keyword>
<protein>
    <submittedName>
        <fullName evidence="1">Uncharacterized protein</fullName>
    </submittedName>
</protein>
<evidence type="ECO:0000313" key="2">
    <source>
        <dbReference type="Proteomes" id="UP000814140"/>
    </source>
</evidence>
<sequence>MDDPSIPSRAATTSPADLTVQQGDIIGKGIPFHGQPLLCPISADTGLDLAERLEVVRFIGTGTHASVYFVREVLSASINNDLDADAAGGPALPTYGREFAVKVLPKSSLTKGSEAKRQSALSKSLPAHRNIATVYQTYENSSAFVLVLEYVSGENKIQELSRGMQPDFSSLAPILSTLPSFVDGRTYVIISVFSQMCDAVAACHDAGVYLSDLKLEDFWVSYGTSTSTPDDAIEDTLVVKLKGFRHSTSDAVGHQEAGTAKHSLDGPRARIADVTALSNILISMLSGRASAKRSAEGRVCFPGVSPTISDFLEQRVFEPVENTQIIGARELGAWAQDLPVDVLLRQGMSISGPSPGDVLESMPGPFGHLPTILEDDDDLFGVSVLAGEQDFDDLPPLTSPFLSDIPVHPSAESTSSPAPGTPPQSDPSDGIIIRLDGPPPLRRPRTGMPSMRDAEDPQDAKPTSVLRRSRARPPGSRLKFTPRKSTMLAAGPHESDASLLRAQPAGPFRALISRATRAMQRKSRVDVANAPQDLASVAGSSERVTSTFGMGTEESAFSSVAADEGVETEALQVAPALFGNTSAASSAVSIMTRNSYKSKKNVYTPPPGRVFLR</sequence>
<dbReference type="EMBL" id="MU277227">
    <property type="protein sequence ID" value="KAI0059343.1"/>
    <property type="molecule type" value="Genomic_DNA"/>
</dbReference>
<proteinExistence type="predicted"/>
<evidence type="ECO:0000313" key="1">
    <source>
        <dbReference type="EMBL" id="KAI0059343.1"/>
    </source>
</evidence>
<gene>
    <name evidence="1" type="ORF">BV25DRAFT_1142611</name>
</gene>